<sequence>MKHLNKQYLLLTFFLFIAALFLLVSCSKMNTAGIKKDFNTGLSASYKNMEPGNVLLIMNNEVLNHTDIPVGEQFILANDGIKGLTEKNGYVQVGCALTISNKKGEVLLQDDDLFADKDRFKKEDAQMLKCTVNTGLPMQSDEDYNVSVVFWDKNGTGRIENKVTIHMIDMP</sequence>
<evidence type="ECO:0000313" key="1">
    <source>
        <dbReference type="EMBL" id="RXK58787.1"/>
    </source>
</evidence>
<evidence type="ECO:0000313" key="2">
    <source>
        <dbReference type="Proteomes" id="UP000290204"/>
    </source>
</evidence>
<dbReference type="OrthoDB" id="677139at2"/>
<evidence type="ECO:0008006" key="3">
    <source>
        <dbReference type="Google" id="ProtNLM"/>
    </source>
</evidence>
<dbReference type="Proteomes" id="UP000290204">
    <property type="component" value="Unassembled WGS sequence"/>
</dbReference>
<dbReference type="EMBL" id="SDHW01000005">
    <property type="protein sequence ID" value="RXK58787.1"/>
    <property type="molecule type" value="Genomic_DNA"/>
</dbReference>
<reference evidence="1 2" key="1">
    <citation type="submission" date="2019-01" db="EMBL/GenBank/DDBJ databases">
        <title>Lacibacter sp. strain TTM-7.</title>
        <authorList>
            <person name="Chen W.-M."/>
        </authorList>
    </citation>
    <scope>NUCLEOTIDE SEQUENCE [LARGE SCALE GENOMIC DNA]</scope>
    <source>
        <strain evidence="1 2">TTM-7</strain>
    </source>
</reference>
<accession>A0A4Q1CFV4</accession>
<proteinExistence type="predicted"/>
<dbReference type="AlphaFoldDB" id="A0A4Q1CFV4"/>
<dbReference type="RefSeq" id="WP_129131843.1">
    <property type="nucleotide sequence ID" value="NZ_SDHW01000005.1"/>
</dbReference>
<organism evidence="1 2">
    <name type="scientific">Lacibacter luteus</name>
    <dbReference type="NCBI Taxonomy" id="2508719"/>
    <lineage>
        <taxon>Bacteria</taxon>
        <taxon>Pseudomonadati</taxon>
        <taxon>Bacteroidota</taxon>
        <taxon>Chitinophagia</taxon>
        <taxon>Chitinophagales</taxon>
        <taxon>Chitinophagaceae</taxon>
        <taxon>Lacibacter</taxon>
    </lineage>
</organism>
<dbReference type="PROSITE" id="PS51257">
    <property type="entry name" value="PROKAR_LIPOPROTEIN"/>
    <property type="match status" value="1"/>
</dbReference>
<keyword evidence="2" id="KW-1185">Reference proteome</keyword>
<comment type="caution">
    <text evidence="1">The sequence shown here is derived from an EMBL/GenBank/DDBJ whole genome shotgun (WGS) entry which is preliminary data.</text>
</comment>
<protein>
    <recommendedName>
        <fullName evidence="3">DUF4625 domain-containing protein</fullName>
    </recommendedName>
</protein>
<name>A0A4Q1CFV4_9BACT</name>
<gene>
    <name evidence="1" type="ORF">ESA94_15465</name>
</gene>